<evidence type="ECO:0000256" key="1">
    <source>
        <dbReference type="ARBA" id="ARBA00004871"/>
    </source>
</evidence>
<keyword evidence="2 9" id="KW-0028">Amino-acid biosynthesis</keyword>
<feature type="domain" description="Shikimate dehydrogenase substrate binding N-terminal" evidence="10">
    <location>
        <begin position="12"/>
        <end position="94"/>
    </location>
</feature>
<feature type="binding site" evidence="9">
    <location>
        <position position="233"/>
    </location>
    <ligand>
        <name>NADP(+)</name>
        <dbReference type="ChEBI" id="CHEBI:58349"/>
    </ligand>
</feature>
<feature type="binding site" evidence="9">
    <location>
        <position position="263"/>
    </location>
    <ligand>
        <name>shikimate</name>
        <dbReference type="ChEBI" id="CHEBI:36208"/>
    </ligand>
</feature>
<evidence type="ECO:0000259" key="10">
    <source>
        <dbReference type="Pfam" id="PF08501"/>
    </source>
</evidence>
<dbReference type="RefSeq" id="WP_193736551.1">
    <property type="nucleotide sequence ID" value="NZ_CP063304.1"/>
</dbReference>
<dbReference type="NCBIfam" id="NF001319">
    <property type="entry name" value="PRK00258.3-3"/>
    <property type="match status" value="1"/>
</dbReference>
<comment type="pathway">
    <text evidence="1 9">Metabolic intermediate biosynthesis; chorismate biosynthesis; chorismate from D-erythrose 4-phosphate and phosphoenolpyruvate: step 4/7.</text>
</comment>
<comment type="catalytic activity">
    <reaction evidence="6">
        <text>L-quinate + NAD(+) = 3-dehydroquinate + NADH + H(+)</text>
        <dbReference type="Rhea" id="RHEA:22364"/>
        <dbReference type="ChEBI" id="CHEBI:15378"/>
        <dbReference type="ChEBI" id="CHEBI:29751"/>
        <dbReference type="ChEBI" id="CHEBI:32364"/>
        <dbReference type="ChEBI" id="CHEBI:57540"/>
        <dbReference type="ChEBI" id="CHEBI:57945"/>
        <dbReference type="EC" id="1.1.1.24"/>
    </reaction>
</comment>
<dbReference type="SUPFAM" id="SSF53223">
    <property type="entry name" value="Aminoacid dehydrogenase-like, N-terminal domain"/>
    <property type="match status" value="1"/>
</dbReference>
<dbReference type="GO" id="GO:0030266">
    <property type="term" value="F:quinate 3-dehydrogenase (NAD+) activity"/>
    <property type="evidence" value="ECO:0007669"/>
    <property type="project" value="UniProtKB-EC"/>
</dbReference>
<dbReference type="FunFam" id="3.40.50.720:FF:000086">
    <property type="entry name" value="Quinate/shikimate dehydrogenase"/>
    <property type="match status" value="1"/>
</dbReference>
<evidence type="ECO:0000313" key="13">
    <source>
        <dbReference type="Proteomes" id="UP000593601"/>
    </source>
</evidence>
<dbReference type="Pfam" id="PF08501">
    <property type="entry name" value="Shikimate_dh_N"/>
    <property type="match status" value="1"/>
</dbReference>
<keyword evidence="3 9" id="KW-0521">NADP</keyword>
<dbReference type="EC" id="1.1.1.25" evidence="9"/>
<keyword evidence="13" id="KW-1185">Reference proteome</keyword>
<comment type="catalytic activity">
    <reaction evidence="9">
        <text>shikimate + NADP(+) = 3-dehydroshikimate + NADPH + H(+)</text>
        <dbReference type="Rhea" id="RHEA:17737"/>
        <dbReference type="ChEBI" id="CHEBI:15378"/>
        <dbReference type="ChEBI" id="CHEBI:16630"/>
        <dbReference type="ChEBI" id="CHEBI:36208"/>
        <dbReference type="ChEBI" id="CHEBI:57783"/>
        <dbReference type="ChEBI" id="CHEBI:58349"/>
        <dbReference type="EC" id="1.1.1.25"/>
    </reaction>
</comment>
<dbReference type="CDD" id="cd01065">
    <property type="entry name" value="NAD_bind_Shikimate_DH"/>
    <property type="match status" value="1"/>
</dbReference>
<dbReference type="InterPro" id="IPR011342">
    <property type="entry name" value="Shikimate_DH"/>
</dbReference>
<evidence type="ECO:0000256" key="4">
    <source>
        <dbReference type="ARBA" id="ARBA00023002"/>
    </source>
</evidence>
<dbReference type="PANTHER" id="PTHR21089:SF1">
    <property type="entry name" value="BIFUNCTIONAL 3-DEHYDROQUINATE DEHYDRATASE_SHIKIMATE DEHYDROGENASE, CHLOROPLASTIC"/>
    <property type="match status" value="1"/>
</dbReference>
<reference evidence="12 13" key="1">
    <citation type="submission" date="2020-10" db="EMBL/GenBank/DDBJ databases">
        <title>Blautia liquoris sp.nov., isolated from the mud in a fermentation cellar used for the production of Chinese strong-flavoured liquor.</title>
        <authorList>
            <person name="Lu L."/>
        </authorList>
    </citation>
    <scope>NUCLEOTIDE SEQUENCE [LARGE SCALE GENOMIC DNA]</scope>
    <source>
        <strain evidence="12 13">LZLJ-3</strain>
    </source>
</reference>
<proteinExistence type="inferred from homology"/>
<feature type="active site" description="Proton acceptor" evidence="9">
    <location>
        <position position="71"/>
    </location>
</feature>
<comment type="similarity">
    <text evidence="9">Belongs to the shikimate dehydrogenase family.</text>
</comment>
<comment type="subunit">
    <text evidence="9">Homodimer.</text>
</comment>
<dbReference type="AlphaFoldDB" id="A0A7M2RJI4"/>
<keyword evidence="5 9" id="KW-0057">Aromatic amino acid biosynthesis</keyword>
<dbReference type="Pfam" id="PF18317">
    <property type="entry name" value="SDH_C"/>
    <property type="match status" value="1"/>
</dbReference>
<evidence type="ECO:0000256" key="2">
    <source>
        <dbReference type="ARBA" id="ARBA00022605"/>
    </source>
</evidence>
<evidence type="ECO:0000256" key="8">
    <source>
        <dbReference type="ARBA" id="ARBA00060613"/>
    </source>
</evidence>
<comment type="catalytic activity">
    <reaction evidence="7">
        <text>shikimate + NAD(+) = 3-dehydroshikimate + NADH + H(+)</text>
        <dbReference type="Rhea" id="RHEA:17741"/>
        <dbReference type="ChEBI" id="CHEBI:15378"/>
        <dbReference type="ChEBI" id="CHEBI:16630"/>
        <dbReference type="ChEBI" id="CHEBI:36208"/>
        <dbReference type="ChEBI" id="CHEBI:57540"/>
        <dbReference type="ChEBI" id="CHEBI:57945"/>
    </reaction>
</comment>
<feature type="binding site" evidence="9">
    <location>
        <position position="92"/>
    </location>
    <ligand>
        <name>shikimate</name>
        <dbReference type="ChEBI" id="CHEBI:36208"/>
    </ligand>
</feature>
<dbReference type="UniPathway" id="UPA00053">
    <property type="reaction ID" value="UER00087"/>
</dbReference>
<dbReference type="NCBIfam" id="TIGR00507">
    <property type="entry name" value="aroE"/>
    <property type="match status" value="1"/>
</dbReference>
<feature type="binding site" evidence="9">
    <location>
        <begin position="131"/>
        <end position="135"/>
    </location>
    <ligand>
        <name>NADP(+)</name>
        <dbReference type="ChEBI" id="CHEBI:58349"/>
    </ligand>
</feature>
<evidence type="ECO:0000256" key="9">
    <source>
        <dbReference type="HAMAP-Rule" id="MF_00222"/>
    </source>
</evidence>
<dbReference type="InterPro" id="IPR022893">
    <property type="entry name" value="Shikimate_DH_fam"/>
</dbReference>
<name>A0A7M2RJI4_9FIRM</name>
<dbReference type="SUPFAM" id="SSF51735">
    <property type="entry name" value="NAD(P)-binding Rossmann-fold domains"/>
    <property type="match status" value="1"/>
</dbReference>
<dbReference type="InterPro" id="IPR046346">
    <property type="entry name" value="Aminoacid_DH-like_N_sf"/>
</dbReference>
<dbReference type="HAMAP" id="MF_00222">
    <property type="entry name" value="Shikimate_DH_AroE"/>
    <property type="match status" value="1"/>
</dbReference>
<dbReference type="GO" id="GO:0050661">
    <property type="term" value="F:NADP binding"/>
    <property type="evidence" value="ECO:0007669"/>
    <property type="project" value="InterPro"/>
</dbReference>
<dbReference type="EMBL" id="CP063304">
    <property type="protein sequence ID" value="QOV20231.1"/>
    <property type="molecule type" value="Genomic_DNA"/>
</dbReference>
<dbReference type="GO" id="GO:0019632">
    <property type="term" value="P:shikimate metabolic process"/>
    <property type="evidence" value="ECO:0007669"/>
    <property type="project" value="InterPro"/>
</dbReference>
<feature type="binding site" evidence="9">
    <location>
        <begin position="20"/>
        <end position="22"/>
    </location>
    <ligand>
        <name>shikimate</name>
        <dbReference type="ChEBI" id="CHEBI:36208"/>
    </ligand>
</feature>
<dbReference type="InterPro" id="IPR041121">
    <property type="entry name" value="SDH_C"/>
</dbReference>
<gene>
    <name evidence="9" type="primary">aroE</name>
    <name evidence="12" type="ORF">INP51_04585</name>
</gene>
<evidence type="ECO:0000256" key="5">
    <source>
        <dbReference type="ARBA" id="ARBA00023141"/>
    </source>
</evidence>
<dbReference type="InterPro" id="IPR013708">
    <property type="entry name" value="Shikimate_DH-bd_N"/>
</dbReference>
<dbReference type="GO" id="GO:0004764">
    <property type="term" value="F:shikimate 3-dehydrogenase (NADP+) activity"/>
    <property type="evidence" value="ECO:0007669"/>
    <property type="project" value="UniProtKB-UniRule"/>
</dbReference>
<evidence type="ECO:0000313" key="12">
    <source>
        <dbReference type="EMBL" id="QOV20231.1"/>
    </source>
</evidence>
<feature type="binding site" evidence="9">
    <location>
        <position position="235"/>
    </location>
    <ligand>
        <name>shikimate</name>
        <dbReference type="ChEBI" id="CHEBI:36208"/>
    </ligand>
</feature>
<comment type="caution">
    <text evidence="9">Lacks conserved residue(s) required for the propagation of feature annotation.</text>
</comment>
<keyword evidence="4 9" id="KW-0560">Oxidoreductase</keyword>
<sequence>MKISGNTKLTGLLGSPVAHSISPLMHNESFRVLGLDYVYLCFDVKENCLKTAVEGLKACGIRGFNVTMPNKNRIVSLMDHLSPAASLIGAVNTVINDGGVLTGCNTDGVGFMRSAHAAGYDIIGQEMTVLGNGGAATAVCAQAALDGVKRIHIFLRRESTYYDRTEKLAKRLNEETSCEVLLYEQGDVESLQSCILQSAILVNGTPVGMSPDVDHSLIEDSSLLRPGLIVSDLIYEPKETKLLKLARSVGCHTFNGMYMLLYQGAESFRLWTGHMMPVDRIRKMYFEV</sequence>
<protein>
    <recommendedName>
        <fullName evidence="9">Shikimate dehydrogenase (NADP(+))</fullName>
        <shortName evidence="9">SDH</shortName>
        <ecNumber evidence="9">1.1.1.25</ecNumber>
    </recommendedName>
</protein>
<evidence type="ECO:0000256" key="3">
    <source>
        <dbReference type="ARBA" id="ARBA00022857"/>
    </source>
</evidence>
<feature type="domain" description="SDH C-terminal" evidence="11">
    <location>
        <begin position="256"/>
        <end position="283"/>
    </location>
</feature>
<dbReference type="Gene3D" id="3.40.50.10860">
    <property type="entry name" value="Leucine Dehydrogenase, chain A, domain 1"/>
    <property type="match status" value="1"/>
</dbReference>
<dbReference type="Proteomes" id="UP000593601">
    <property type="component" value="Chromosome"/>
</dbReference>
<organism evidence="12 13">
    <name type="scientific">Blautia liquoris</name>
    <dbReference type="NCBI Taxonomy" id="2779518"/>
    <lineage>
        <taxon>Bacteria</taxon>
        <taxon>Bacillati</taxon>
        <taxon>Bacillota</taxon>
        <taxon>Clostridia</taxon>
        <taxon>Lachnospirales</taxon>
        <taxon>Lachnospiraceae</taxon>
        <taxon>Blautia</taxon>
    </lineage>
</organism>
<dbReference type="GO" id="GO:0009073">
    <property type="term" value="P:aromatic amino acid family biosynthetic process"/>
    <property type="evidence" value="ECO:0007669"/>
    <property type="project" value="UniProtKB-KW"/>
</dbReference>
<comment type="function">
    <text evidence="9">Involved in the biosynthesis of the chorismate, which leads to the biosynthesis of aromatic amino acids. Catalyzes the reversible NADPH linked reduction of 3-dehydroshikimate (DHSA) to yield shikimate (SA).</text>
</comment>
<dbReference type="KEGG" id="bliq:INP51_04585"/>
<feature type="binding site" evidence="9">
    <location>
        <position position="107"/>
    </location>
    <ligand>
        <name>shikimate</name>
        <dbReference type="ChEBI" id="CHEBI:36208"/>
    </ligand>
</feature>
<dbReference type="GO" id="GO:0008652">
    <property type="term" value="P:amino acid biosynthetic process"/>
    <property type="evidence" value="ECO:0007669"/>
    <property type="project" value="UniProtKB-KW"/>
</dbReference>
<evidence type="ECO:0000256" key="6">
    <source>
        <dbReference type="ARBA" id="ARBA00051639"/>
    </source>
</evidence>
<dbReference type="PANTHER" id="PTHR21089">
    <property type="entry name" value="SHIKIMATE DEHYDROGENASE"/>
    <property type="match status" value="1"/>
</dbReference>
<dbReference type="GO" id="GO:0009423">
    <property type="term" value="P:chorismate biosynthetic process"/>
    <property type="evidence" value="ECO:0007669"/>
    <property type="project" value="UniProtKB-UniRule"/>
</dbReference>
<dbReference type="InterPro" id="IPR036291">
    <property type="entry name" value="NAD(P)-bd_dom_sf"/>
</dbReference>
<dbReference type="Gene3D" id="3.40.50.720">
    <property type="entry name" value="NAD(P)-binding Rossmann-like Domain"/>
    <property type="match status" value="1"/>
</dbReference>
<evidence type="ECO:0000256" key="7">
    <source>
        <dbReference type="ARBA" id="ARBA00052329"/>
    </source>
</evidence>
<feature type="binding site" evidence="9">
    <location>
        <position position="256"/>
    </location>
    <ligand>
        <name>NADP(+)</name>
        <dbReference type="ChEBI" id="CHEBI:58349"/>
    </ligand>
</feature>
<feature type="binding site" evidence="9">
    <location>
        <position position="67"/>
    </location>
    <ligand>
        <name>shikimate</name>
        <dbReference type="ChEBI" id="CHEBI:36208"/>
    </ligand>
</feature>
<evidence type="ECO:0000259" key="11">
    <source>
        <dbReference type="Pfam" id="PF18317"/>
    </source>
</evidence>
<accession>A0A7M2RJI4</accession>
<comment type="pathway">
    <text evidence="8">Aromatic compound metabolism; 3,4-dihydroxybenzoate biosynthesis; 3-dehydroquinate from D-quinate (NAD(+) route).</text>
</comment>